<protein>
    <recommendedName>
        <fullName evidence="3">Secreted protein</fullName>
    </recommendedName>
</protein>
<sequence length="89" mass="9955">MMLPLIALMVAALSAEVQTTISLKSTFHRQGTDQVLKALPYCSRFQISASSSVLLPVMLAHTSEGFHLCRKAFCRTHTQPIRTKKQFFS</sequence>
<proteinExistence type="predicted"/>
<keyword evidence="1" id="KW-0732">Signal</keyword>
<dbReference type="Ensembl" id="ENSSPAT00000018905.1">
    <property type="protein sequence ID" value="ENSSPAP00000018625.1"/>
    <property type="gene ID" value="ENSSPAG00000014062.1"/>
</dbReference>
<organism evidence="2">
    <name type="scientific">Stegastes partitus</name>
    <name type="common">bicolor damselfish</name>
    <dbReference type="NCBI Taxonomy" id="144197"/>
    <lineage>
        <taxon>Eukaryota</taxon>
        <taxon>Metazoa</taxon>
        <taxon>Chordata</taxon>
        <taxon>Craniata</taxon>
        <taxon>Vertebrata</taxon>
        <taxon>Euteleostomi</taxon>
        <taxon>Actinopterygii</taxon>
        <taxon>Neopterygii</taxon>
        <taxon>Teleostei</taxon>
        <taxon>Neoteleostei</taxon>
        <taxon>Acanthomorphata</taxon>
        <taxon>Ovalentaria</taxon>
        <taxon>Pomacentridae</taxon>
        <taxon>Stegastes</taxon>
    </lineage>
</organism>
<feature type="signal peptide" evidence="1">
    <location>
        <begin position="1"/>
        <end position="19"/>
    </location>
</feature>
<dbReference type="AlphaFoldDB" id="A0A3B5ACW3"/>
<evidence type="ECO:0000313" key="2">
    <source>
        <dbReference type="Ensembl" id="ENSSPAP00000018625.1"/>
    </source>
</evidence>
<evidence type="ECO:0008006" key="3">
    <source>
        <dbReference type="Google" id="ProtNLM"/>
    </source>
</evidence>
<reference evidence="2" key="1">
    <citation type="submission" date="2023-09" db="UniProtKB">
        <authorList>
            <consortium name="Ensembl"/>
        </authorList>
    </citation>
    <scope>IDENTIFICATION</scope>
</reference>
<evidence type="ECO:0000256" key="1">
    <source>
        <dbReference type="SAM" id="SignalP"/>
    </source>
</evidence>
<feature type="chain" id="PRO_5017231393" description="Secreted protein" evidence="1">
    <location>
        <begin position="20"/>
        <end position="89"/>
    </location>
</feature>
<accession>A0A3B5ACW3</accession>
<name>A0A3B5ACW3_9TELE</name>